<evidence type="ECO:0000256" key="2">
    <source>
        <dbReference type="ARBA" id="ARBA00006727"/>
    </source>
</evidence>
<feature type="compositionally biased region" description="Low complexity" evidence="3">
    <location>
        <begin position="39"/>
        <end position="50"/>
    </location>
</feature>
<dbReference type="GO" id="GO:0016020">
    <property type="term" value="C:membrane"/>
    <property type="evidence" value="ECO:0007669"/>
    <property type="project" value="UniProtKB-SubCell"/>
</dbReference>
<name>A0AAV5GK60_9BASI</name>
<dbReference type="Proteomes" id="UP001342314">
    <property type="component" value="Unassembled WGS sequence"/>
</dbReference>
<keyword evidence="4" id="KW-0812">Transmembrane</keyword>
<feature type="transmembrane region" description="Helical" evidence="4">
    <location>
        <begin position="296"/>
        <end position="316"/>
    </location>
</feature>
<gene>
    <name evidence="5" type="ORF">Rhopal_005757-T1</name>
</gene>
<evidence type="ECO:0000313" key="6">
    <source>
        <dbReference type="Proteomes" id="UP001342314"/>
    </source>
</evidence>
<feature type="transmembrane region" description="Helical" evidence="4">
    <location>
        <begin position="375"/>
        <end position="395"/>
    </location>
</feature>
<feature type="transmembrane region" description="Helical" evidence="4">
    <location>
        <begin position="136"/>
        <end position="155"/>
    </location>
</feature>
<feature type="region of interest" description="Disordered" evidence="3">
    <location>
        <begin position="1"/>
        <end position="56"/>
    </location>
</feature>
<keyword evidence="4" id="KW-1133">Transmembrane helix</keyword>
<feature type="transmembrane region" description="Helical" evidence="4">
    <location>
        <begin position="222"/>
        <end position="242"/>
    </location>
</feature>
<dbReference type="PANTHER" id="PTHR11360">
    <property type="entry name" value="MONOCARBOXYLATE TRANSPORTER"/>
    <property type="match status" value="1"/>
</dbReference>
<dbReference type="InterPro" id="IPR011701">
    <property type="entry name" value="MFS"/>
</dbReference>
<evidence type="ECO:0000256" key="1">
    <source>
        <dbReference type="ARBA" id="ARBA00004141"/>
    </source>
</evidence>
<comment type="similarity">
    <text evidence="2">Belongs to the major facilitator superfamily. Monocarboxylate porter (TC 2.A.1.13) family.</text>
</comment>
<feature type="transmembrane region" description="Helical" evidence="4">
    <location>
        <begin position="348"/>
        <end position="369"/>
    </location>
</feature>
<evidence type="ECO:0008006" key="7">
    <source>
        <dbReference type="Google" id="ProtNLM"/>
    </source>
</evidence>
<sequence length="477" mass="50924">MPPPATRAEDASAAADSPHPHHLAEQLPPISFEPNPSNEAAQADAQEAGGSVTEKEGTLSACGEIAAGEAKQVDEEKAVPPAPGLYDYPDGGWRAWSVVAGAWCVSFTSWGLTNAFGVFQSYYQEHQLSEFSHSDISWIGSLQLALVLACAILVGKAFDAGYIKYLLTIAACLWALGMFGLSGASQYYQVFLAQGLTCGLAAGVAFIPAASSVSHWFKKRRATALGILATGSSFGGIIYPVLLNHLFPKIGFGWTVRAAAFLTFGMVCVAALTVNSRLPPRKIERIFDFSPLREKSFLILVIGETLIMWGLYALSYGISSNLALYSLSILNAASIFGRVIPNWLADTYGPLTILTPQCFISGILIFLFLPMCKSTVGLIFFTILFGFSSGAYVSMMPATVASLTNDMRQVGHRTATMFLIVSVAALTGTPISGAIISRSNGSYVGAFVCAGCFVMVGSCFNAAAWWVVSREKGTRWV</sequence>
<dbReference type="Gene3D" id="1.20.1250.20">
    <property type="entry name" value="MFS general substrate transporter like domains"/>
    <property type="match status" value="2"/>
</dbReference>
<dbReference type="SUPFAM" id="SSF103473">
    <property type="entry name" value="MFS general substrate transporter"/>
    <property type="match status" value="1"/>
</dbReference>
<feature type="transmembrane region" description="Helical" evidence="4">
    <location>
        <begin position="162"/>
        <end position="181"/>
    </location>
</feature>
<dbReference type="AlphaFoldDB" id="A0AAV5GK60"/>
<reference evidence="5 6" key="1">
    <citation type="submission" date="2021-12" db="EMBL/GenBank/DDBJ databases">
        <title>High titer production of polyol ester of fatty acids by Rhodotorula paludigena BS15 towards product separation-free biomass refinery.</title>
        <authorList>
            <person name="Mano J."/>
            <person name="Ono H."/>
            <person name="Tanaka T."/>
            <person name="Naito K."/>
            <person name="Sushida H."/>
            <person name="Ike M."/>
            <person name="Tokuyasu K."/>
            <person name="Kitaoka M."/>
        </authorList>
    </citation>
    <scope>NUCLEOTIDE SEQUENCE [LARGE SCALE GENOMIC DNA]</scope>
    <source>
        <strain evidence="5 6">BS15</strain>
    </source>
</reference>
<dbReference type="Pfam" id="PF07690">
    <property type="entry name" value="MFS_1"/>
    <property type="match status" value="1"/>
</dbReference>
<dbReference type="GO" id="GO:0022857">
    <property type="term" value="F:transmembrane transporter activity"/>
    <property type="evidence" value="ECO:0007669"/>
    <property type="project" value="InterPro"/>
</dbReference>
<keyword evidence="4" id="KW-0472">Membrane</keyword>
<comment type="caution">
    <text evidence="5">The sequence shown here is derived from an EMBL/GenBank/DDBJ whole genome shotgun (WGS) entry which is preliminary data.</text>
</comment>
<feature type="transmembrane region" description="Helical" evidence="4">
    <location>
        <begin position="95"/>
        <end position="116"/>
    </location>
</feature>
<dbReference type="InterPro" id="IPR050327">
    <property type="entry name" value="Proton-linked_MCT"/>
</dbReference>
<feature type="transmembrane region" description="Helical" evidence="4">
    <location>
        <begin position="443"/>
        <end position="468"/>
    </location>
</feature>
<evidence type="ECO:0000256" key="3">
    <source>
        <dbReference type="SAM" id="MobiDB-lite"/>
    </source>
</evidence>
<dbReference type="PANTHER" id="PTHR11360:SF234">
    <property type="entry name" value="MFS-TYPE TRANSPORTER DBAD-RELATED"/>
    <property type="match status" value="1"/>
</dbReference>
<accession>A0AAV5GK60</accession>
<proteinExistence type="inferred from homology"/>
<protein>
    <recommendedName>
        <fullName evidence="7">MFS monocarboxylate transporter</fullName>
    </recommendedName>
</protein>
<evidence type="ECO:0000313" key="5">
    <source>
        <dbReference type="EMBL" id="GJN92721.1"/>
    </source>
</evidence>
<comment type="subcellular location">
    <subcellularLocation>
        <location evidence="1">Membrane</location>
        <topology evidence="1">Multi-pass membrane protein</topology>
    </subcellularLocation>
</comment>
<evidence type="ECO:0000256" key="4">
    <source>
        <dbReference type="SAM" id="Phobius"/>
    </source>
</evidence>
<dbReference type="InterPro" id="IPR036259">
    <property type="entry name" value="MFS_trans_sf"/>
</dbReference>
<keyword evidence="6" id="KW-1185">Reference proteome</keyword>
<feature type="transmembrane region" description="Helical" evidence="4">
    <location>
        <begin position="416"/>
        <end position="437"/>
    </location>
</feature>
<dbReference type="EMBL" id="BQKY01000012">
    <property type="protein sequence ID" value="GJN92721.1"/>
    <property type="molecule type" value="Genomic_DNA"/>
</dbReference>
<feature type="transmembrane region" description="Helical" evidence="4">
    <location>
        <begin position="187"/>
        <end position="210"/>
    </location>
</feature>
<organism evidence="5 6">
    <name type="scientific">Rhodotorula paludigena</name>
    <dbReference type="NCBI Taxonomy" id="86838"/>
    <lineage>
        <taxon>Eukaryota</taxon>
        <taxon>Fungi</taxon>
        <taxon>Dikarya</taxon>
        <taxon>Basidiomycota</taxon>
        <taxon>Pucciniomycotina</taxon>
        <taxon>Microbotryomycetes</taxon>
        <taxon>Sporidiobolales</taxon>
        <taxon>Sporidiobolaceae</taxon>
        <taxon>Rhodotorula</taxon>
    </lineage>
</organism>
<feature type="transmembrane region" description="Helical" evidence="4">
    <location>
        <begin position="254"/>
        <end position="275"/>
    </location>
</feature>